<keyword evidence="2 5" id="KW-0812">Transmembrane</keyword>
<reference evidence="7" key="1">
    <citation type="submission" date="2019-03" db="EMBL/GenBank/DDBJ databases">
        <title>Lake Tanganyika Metagenome-Assembled Genomes (MAGs).</title>
        <authorList>
            <person name="Tran P."/>
        </authorList>
    </citation>
    <scope>NUCLEOTIDE SEQUENCE</scope>
    <source>
        <strain evidence="7">M_DeepCast_400m_m2_100</strain>
    </source>
</reference>
<dbReference type="AlphaFoldDB" id="A0A938BS35"/>
<evidence type="ECO:0000256" key="2">
    <source>
        <dbReference type="ARBA" id="ARBA00022692"/>
    </source>
</evidence>
<dbReference type="Proteomes" id="UP000748308">
    <property type="component" value="Unassembled WGS sequence"/>
</dbReference>
<evidence type="ECO:0000313" key="8">
    <source>
        <dbReference type="Proteomes" id="UP000748308"/>
    </source>
</evidence>
<dbReference type="GO" id="GO:0016020">
    <property type="term" value="C:membrane"/>
    <property type="evidence" value="ECO:0007669"/>
    <property type="project" value="UniProtKB-SubCell"/>
</dbReference>
<proteinExistence type="predicted"/>
<dbReference type="EMBL" id="VGIY01000599">
    <property type="protein sequence ID" value="MBM3319022.1"/>
    <property type="molecule type" value="Genomic_DNA"/>
</dbReference>
<evidence type="ECO:0000256" key="3">
    <source>
        <dbReference type="ARBA" id="ARBA00022989"/>
    </source>
</evidence>
<evidence type="ECO:0000256" key="4">
    <source>
        <dbReference type="ARBA" id="ARBA00023136"/>
    </source>
</evidence>
<evidence type="ECO:0000256" key="5">
    <source>
        <dbReference type="SAM" id="Phobius"/>
    </source>
</evidence>
<feature type="transmembrane region" description="Helical" evidence="5">
    <location>
        <begin position="101"/>
        <end position="127"/>
    </location>
</feature>
<dbReference type="InterPro" id="IPR006977">
    <property type="entry name" value="Yip1_dom"/>
</dbReference>
<name>A0A938BS35_UNCEI</name>
<organism evidence="7 8">
    <name type="scientific">Eiseniibacteriota bacterium</name>
    <dbReference type="NCBI Taxonomy" id="2212470"/>
    <lineage>
        <taxon>Bacteria</taxon>
        <taxon>Candidatus Eiseniibacteriota</taxon>
    </lineage>
</organism>
<feature type="transmembrane region" description="Helical" evidence="5">
    <location>
        <begin position="139"/>
        <end position="163"/>
    </location>
</feature>
<gene>
    <name evidence="7" type="ORF">FJY75_14340</name>
</gene>
<comment type="subcellular location">
    <subcellularLocation>
        <location evidence="1">Membrane</location>
        <topology evidence="1">Multi-pass membrane protein</topology>
    </subcellularLocation>
</comment>
<comment type="caution">
    <text evidence="7">The sequence shown here is derived from an EMBL/GenBank/DDBJ whole genome shotgun (WGS) entry which is preliminary data.</text>
</comment>
<evidence type="ECO:0000259" key="6">
    <source>
        <dbReference type="Pfam" id="PF04893"/>
    </source>
</evidence>
<sequence length="173" mass="18299">MMGFTDAVRRGIRIVKLERAAYREVAADPQALTQALVIAGLAGIASWLAPPSFRLGGVILGPLGALLGLFVMAGVLHFAAVLFGGRGDYLTLVRVWGTGWIVSWALIVPWLGMVVSLWGLVVACVALEELYGLDRPRAVIAVLIPVAAAALLGLILIINLALFGGLRGWFSLV</sequence>
<dbReference type="Pfam" id="PF04893">
    <property type="entry name" value="Yip1"/>
    <property type="match status" value="1"/>
</dbReference>
<feature type="domain" description="Yip1" evidence="6">
    <location>
        <begin position="19"/>
        <end position="157"/>
    </location>
</feature>
<feature type="transmembrane region" description="Helical" evidence="5">
    <location>
        <begin position="57"/>
        <end position="81"/>
    </location>
</feature>
<protein>
    <submittedName>
        <fullName evidence="7">YIP1 family protein</fullName>
    </submittedName>
</protein>
<keyword evidence="4 5" id="KW-0472">Membrane</keyword>
<evidence type="ECO:0000256" key="1">
    <source>
        <dbReference type="ARBA" id="ARBA00004141"/>
    </source>
</evidence>
<evidence type="ECO:0000313" key="7">
    <source>
        <dbReference type="EMBL" id="MBM3319022.1"/>
    </source>
</evidence>
<accession>A0A938BS35</accession>
<keyword evidence="3 5" id="KW-1133">Transmembrane helix</keyword>